<comment type="caution">
    <text evidence="2">The sequence shown here is derived from an EMBL/GenBank/DDBJ whole genome shotgun (WGS) entry which is preliminary data.</text>
</comment>
<evidence type="ECO:0000313" key="2">
    <source>
        <dbReference type="EMBL" id="GAA2524350.1"/>
    </source>
</evidence>
<keyword evidence="3" id="KW-1185">Reference proteome</keyword>
<organism evidence="2 3">
    <name type="scientific">Streptomyces longisporus</name>
    <dbReference type="NCBI Taxonomy" id="1948"/>
    <lineage>
        <taxon>Bacteria</taxon>
        <taxon>Bacillati</taxon>
        <taxon>Actinomycetota</taxon>
        <taxon>Actinomycetes</taxon>
        <taxon>Kitasatosporales</taxon>
        <taxon>Streptomycetaceae</taxon>
        <taxon>Streptomyces</taxon>
    </lineage>
</organism>
<accession>A0ABN3NJW2</accession>
<feature type="region of interest" description="Disordered" evidence="1">
    <location>
        <begin position="57"/>
        <end position="80"/>
    </location>
</feature>
<protein>
    <submittedName>
        <fullName evidence="2">Uncharacterized protein</fullName>
    </submittedName>
</protein>
<evidence type="ECO:0000256" key="1">
    <source>
        <dbReference type="SAM" id="MobiDB-lite"/>
    </source>
</evidence>
<sequence>MAGDPLGDVAGLGQKLCHIFIFAGHRAWRMVETWFAVRLDVVAVAVPNGDGNILTARQRRGCSATPSSGGEASQAAGHES</sequence>
<gene>
    <name evidence="2" type="ORF">GCM10010276_89760</name>
</gene>
<dbReference type="EMBL" id="BAAASG010000040">
    <property type="protein sequence ID" value="GAA2524350.1"/>
    <property type="molecule type" value="Genomic_DNA"/>
</dbReference>
<evidence type="ECO:0000313" key="3">
    <source>
        <dbReference type="Proteomes" id="UP001501777"/>
    </source>
</evidence>
<name>A0ABN3NJW2_STRLO</name>
<reference evidence="2 3" key="1">
    <citation type="journal article" date="2019" name="Int. J. Syst. Evol. Microbiol.">
        <title>The Global Catalogue of Microorganisms (GCM) 10K type strain sequencing project: providing services to taxonomists for standard genome sequencing and annotation.</title>
        <authorList>
            <consortium name="The Broad Institute Genomics Platform"/>
            <consortium name="The Broad Institute Genome Sequencing Center for Infectious Disease"/>
            <person name="Wu L."/>
            <person name="Ma J."/>
        </authorList>
    </citation>
    <scope>NUCLEOTIDE SEQUENCE [LARGE SCALE GENOMIC DNA]</scope>
    <source>
        <strain evidence="2 3">JCM 4395</strain>
    </source>
</reference>
<dbReference type="Proteomes" id="UP001501777">
    <property type="component" value="Unassembled WGS sequence"/>
</dbReference>
<proteinExistence type="predicted"/>